<dbReference type="AlphaFoldDB" id="A0A2P6QKL7"/>
<comment type="caution">
    <text evidence="1">The sequence shown here is derived from an EMBL/GenBank/DDBJ whole genome shotgun (WGS) entry which is preliminary data.</text>
</comment>
<name>A0A2P6QKL7_ROSCH</name>
<evidence type="ECO:0000313" key="2">
    <source>
        <dbReference type="Proteomes" id="UP000238479"/>
    </source>
</evidence>
<proteinExistence type="predicted"/>
<reference evidence="1 2" key="1">
    <citation type="journal article" date="2018" name="Nat. Genet.">
        <title>The Rosa genome provides new insights in the design of modern roses.</title>
        <authorList>
            <person name="Bendahmane M."/>
        </authorList>
    </citation>
    <scope>NUCLEOTIDE SEQUENCE [LARGE SCALE GENOMIC DNA]</scope>
    <source>
        <strain evidence="2">cv. Old Blush</strain>
    </source>
</reference>
<keyword evidence="2" id="KW-1185">Reference proteome</keyword>
<protein>
    <submittedName>
        <fullName evidence="1">Uncharacterized protein</fullName>
    </submittedName>
</protein>
<gene>
    <name evidence="1" type="ORF">RchiOBHm_Chr5g0072241</name>
</gene>
<dbReference type="EMBL" id="PDCK01000043">
    <property type="protein sequence ID" value="PRQ34721.1"/>
    <property type="molecule type" value="Genomic_DNA"/>
</dbReference>
<dbReference type="Gramene" id="PRQ34721">
    <property type="protein sequence ID" value="PRQ34721"/>
    <property type="gene ID" value="RchiOBHm_Chr5g0072241"/>
</dbReference>
<organism evidence="1 2">
    <name type="scientific">Rosa chinensis</name>
    <name type="common">China rose</name>
    <dbReference type="NCBI Taxonomy" id="74649"/>
    <lineage>
        <taxon>Eukaryota</taxon>
        <taxon>Viridiplantae</taxon>
        <taxon>Streptophyta</taxon>
        <taxon>Embryophyta</taxon>
        <taxon>Tracheophyta</taxon>
        <taxon>Spermatophyta</taxon>
        <taxon>Magnoliopsida</taxon>
        <taxon>eudicotyledons</taxon>
        <taxon>Gunneridae</taxon>
        <taxon>Pentapetalae</taxon>
        <taxon>rosids</taxon>
        <taxon>fabids</taxon>
        <taxon>Rosales</taxon>
        <taxon>Rosaceae</taxon>
        <taxon>Rosoideae</taxon>
        <taxon>Rosoideae incertae sedis</taxon>
        <taxon>Rosa</taxon>
    </lineage>
</organism>
<sequence length="67" mass="6967">MGLKAGFTFSATTDTNGVFEACLPHGDYEVKITDLESVKVSTGMVQGLSVAASSTAYQQPLLVQLAA</sequence>
<accession>A0A2P6QKL7</accession>
<dbReference type="Proteomes" id="UP000238479">
    <property type="component" value="Chromosome 5"/>
</dbReference>
<evidence type="ECO:0000313" key="1">
    <source>
        <dbReference type="EMBL" id="PRQ34721.1"/>
    </source>
</evidence>